<feature type="compositionally biased region" description="Basic and acidic residues" evidence="10">
    <location>
        <begin position="298"/>
        <end position="323"/>
    </location>
</feature>
<evidence type="ECO:0000259" key="11">
    <source>
        <dbReference type="PROSITE" id="PS50110"/>
    </source>
</evidence>
<dbReference type="Pfam" id="PF06203">
    <property type="entry name" value="CCT"/>
    <property type="match status" value="1"/>
</dbReference>
<organism evidence="13 14">
    <name type="scientific">Nepenthes gracilis</name>
    <name type="common">Slender pitcher plant</name>
    <dbReference type="NCBI Taxonomy" id="150966"/>
    <lineage>
        <taxon>Eukaryota</taxon>
        <taxon>Viridiplantae</taxon>
        <taxon>Streptophyta</taxon>
        <taxon>Embryophyta</taxon>
        <taxon>Tracheophyta</taxon>
        <taxon>Spermatophyta</taxon>
        <taxon>Magnoliopsida</taxon>
        <taxon>eudicotyledons</taxon>
        <taxon>Gunneridae</taxon>
        <taxon>Pentapetalae</taxon>
        <taxon>Caryophyllales</taxon>
        <taxon>Nepenthaceae</taxon>
        <taxon>Nepenthes</taxon>
    </lineage>
</organism>
<feature type="compositionally biased region" description="Polar residues" evidence="10">
    <location>
        <begin position="286"/>
        <end position="297"/>
    </location>
</feature>
<reference evidence="13" key="1">
    <citation type="submission" date="2023-05" db="EMBL/GenBank/DDBJ databases">
        <title>Nepenthes gracilis genome sequencing.</title>
        <authorList>
            <person name="Fukushima K."/>
        </authorList>
    </citation>
    <scope>NUCLEOTIDE SEQUENCE</scope>
    <source>
        <strain evidence="13">SING2019-196</strain>
    </source>
</reference>
<feature type="region of interest" description="Disordered" evidence="10">
    <location>
        <begin position="286"/>
        <end position="343"/>
    </location>
</feature>
<dbReference type="SMART" id="SM00448">
    <property type="entry name" value="REC"/>
    <property type="match status" value="1"/>
</dbReference>
<feature type="domain" description="CCT" evidence="12">
    <location>
        <begin position="484"/>
        <end position="526"/>
    </location>
</feature>
<feature type="compositionally biased region" description="Gly residues" evidence="10">
    <location>
        <begin position="15"/>
        <end position="26"/>
    </location>
</feature>
<dbReference type="Proteomes" id="UP001279734">
    <property type="component" value="Unassembled WGS sequence"/>
</dbReference>
<dbReference type="PANTHER" id="PTHR43874">
    <property type="entry name" value="TWO-COMPONENT RESPONSE REGULATOR"/>
    <property type="match status" value="1"/>
</dbReference>
<evidence type="ECO:0000256" key="3">
    <source>
        <dbReference type="ARBA" id="ARBA00023012"/>
    </source>
</evidence>
<keyword evidence="4" id="KW-0805">Transcription regulation</keyword>
<keyword evidence="6" id="KW-0804">Transcription</keyword>
<evidence type="ECO:0000256" key="4">
    <source>
        <dbReference type="ARBA" id="ARBA00023015"/>
    </source>
</evidence>
<dbReference type="GO" id="GO:0000160">
    <property type="term" value="P:phosphorelay signal transduction system"/>
    <property type="evidence" value="ECO:0007669"/>
    <property type="project" value="UniProtKB-KW"/>
</dbReference>
<feature type="compositionally biased region" description="Polar residues" evidence="10">
    <location>
        <begin position="324"/>
        <end position="343"/>
    </location>
</feature>
<evidence type="ECO:0000313" key="14">
    <source>
        <dbReference type="Proteomes" id="UP001279734"/>
    </source>
</evidence>
<keyword evidence="7 9" id="KW-0539">Nucleus</keyword>
<name>A0AAD3XDI5_NEPGR</name>
<dbReference type="GO" id="GO:0005634">
    <property type="term" value="C:nucleus"/>
    <property type="evidence" value="ECO:0007669"/>
    <property type="project" value="UniProtKB-SubCell"/>
</dbReference>
<gene>
    <name evidence="13" type="ORF">Nepgr_003205</name>
</gene>
<accession>A0AAD3XDI5</accession>
<dbReference type="InterPro" id="IPR011006">
    <property type="entry name" value="CheY-like_superfamily"/>
</dbReference>
<dbReference type="InterPro" id="IPR010402">
    <property type="entry name" value="CCT_domain"/>
</dbReference>
<feature type="compositionally biased region" description="Acidic residues" evidence="10">
    <location>
        <begin position="542"/>
        <end position="555"/>
    </location>
</feature>
<dbReference type="PROSITE" id="PS51017">
    <property type="entry name" value="CCT"/>
    <property type="match status" value="1"/>
</dbReference>
<dbReference type="EMBL" id="BSYO01000002">
    <property type="protein sequence ID" value="GMH01366.1"/>
    <property type="molecule type" value="Genomic_DNA"/>
</dbReference>
<keyword evidence="3" id="KW-0902">Two-component regulatory system</keyword>
<dbReference type="GO" id="GO:0048511">
    <property type="term" value="P:rhythmic process"/>
    <property type="evidence" value="ECO:0007669"/>
    <property type="project" value="UniProtKB-KW"/>
</dbReference>
<comment type="caution">
    <text evidence="8">Lacks conserved residue(s) required for the propagation of feature annotation.</text>
</comment>
<evidence type="ECO:0000256" key="7">
    <source>
        <dbReference type="ARBA" id="ARBA00023242"/>
    </source>
</evidence>
<comment type="similarity">
    <text evidence="2">Belongs to the ARR-like family.</text>
</comment>
<sequence length="568" mass="63287">MGNGGIDLSMKNGEATGGDTDGGYGGMSTSKGSDPFVDRSKVRILLCDNDTKSGELVLELLSKCSYQVTFVRSARQVIDALIAEGVDIDIILTEVDLPIKKGMKMLRYITRDKELQRIPVIMMSAQDEVSIVVKCLRLGAADYLVKPLRTNELLNLWTHMWRRRRMLGLAEKNILNFDLDVMASDPSDANTNSSTFFSDDTDDKSRKSINTEMSMPTLLENENNNATRDATLAYPSDKWHDVHEISDQQTGQFSSCPKKSELKIGGSSAFFTYVKSSMLKNISQGATAADESASQSLRAEEISKVSEEPLDNDILRHENRESWENNSQGDEFPSSTSIPVSTSMERSCTPVSFDLLQSKSSDEGLSQVQMHPINGTQFDVAGFAAHAAYPYYMLGAMNQVMLPSSSAHVYQKKLQDLQSQTTSMMPHYNHLPHCPSHVSGVSSFPYYPVGLCVQPGQVPTTHHQWTSFGSSTSSETKLSKVDRREAALIKFRQKRKERCFDKKIRYANRKKLAERRPRVRGQFVRKINGDTVDLNGEPCSAELEEVDEEEEDDDDPAFRDSSPDGDAS</sequence>
<proteinExistence type="inferred from homology"/>
<evidence type="ECO:0008006" key="15">
    <source>
        <dbReference type="Google" id="ProtNLM"/>
    </source>
</evidence>
<dbReference type="Gene3D" id="3.40.50.2300">
    <property type="match status" value="1"/>
</dbReference>
<evidence type="ECO:0000256" key="8">
    <source>
        <dbReference type="PROSITE-ProRule" id="PRU00169"/>
    </source>
</evidence>
<dbReference type="GO" id="GO:0009736">
    <property type="term" value="P:cytokinin-activated signaling pathway"/>
    <property type="evidence" value="ECO:0007669"/>
    <property type="project" value="InterPro"/>
</dbReference>
<dbReference type="InterPro" id="IPR045279">
    <property type="entry name" value="ARR-like"/>
</dbReference>
<evidence type="ECO:0000256" key="10">
    <source>
        <dbReference type="SAM" id="MobiDB-lite"/>
    </source>
</evidence>
<evidence type="ECO:0000256" key="6">
    <source>
        <dbReference type="ARBA" id="ARBA00023163"/>
    </source>
</evidence>
<evidence type="ECO:0000256" key="2">
    <source>
        <dbReference type="ARBA" id="ARBA00010330"/>
    </source>
</evidence>
<keyword evidence="5" id="KW-0090">Biological rhythms</keyword>
<feature type="region of interest" description="Disordered" evidence="10">
    <location>
        <begin position="1"/>
        <end position="32"/>
    </location>
</feature>
<dbReference type="SUPFAM" id="SSF52172">
    <property type="entry name" value="CheY-like"/>
    <property type="match status" value="1"/>
</dbReference>
<keyword evidence="14" id="KW-1185">Reference proteome</keyword>
<dbReference type="PANTHER" id="PTHR43874:SF1">
    <property type="entry name" value="TWO-COMPONENT RESPONSE REGULATOR-LIKE APRR1"/>
    <property type="match status" value="1"/>
</dbReference>
<evidence type="ECO:0000256" key="9">
    <source>
        <dbReference type="PROSITE-ProRule" id="PRU00357"/>
    </source>
</evidence>
<feature type="domain" description="Response regulatory" evidence="11">
    <location>
        <begin position="43"/>
        <end position="161"/>
    </location>
</feature>
<evidence type="ECO:0000256" key="5">
    <source>
        <dbReference type="ARBA" id="ARBA00023108"/>
    </source>
</evidence>
<dbReference type="PROSITE" id="PS50110">
    <property type="entry name" value="RESPONSE_REGULATORY"/>
    <property type="match status" value="1"/>
</dbReference>
<feature type="region of interest" description="Disordered" evidence="10">
    <location>
        <begin position="530"/>
        <end position="568"/>
    </location>
</feature>
<comment type="subcellular location">
    <subcellularLocation>
        <location evidence="1 9">Nucleus</location>
    </subcellularLocation>
</comment>
<dbReference type="Pfam" id="PF00072">
    <property type="entry name" value="Response_reg"/>
    <property type="match status" value="1"/>
</dbReference>
<evidence type="ECO:0000256" key="1">
    <source>
        <dbReference type="ARBA" id="ARBA00004123"/>
    </source>
</evidence>
<dbReference type="InterPro" id="IPR001789">
    <property type="entry name" value="Sig_transdc_resp-reg_receiver"/>
</dbReference>
<evidence type="ECO:0000259" key="12">
    <source>
        <dbReference type="PROSITE" id="PS51017"/>
    </source>
</evidence>
<dbReference type="AlphaFoldDB" id="A0AAD3XDI5"/>
<protein>
    <recommendedName>
        <fullName evidence="15">Two-component response regulator-like APRR1</fullName>
    </recommendedName>
</protein>
<evidence type="ECO:0000313" key="13">
    <source>
        <dbReference type="EMBL" id="GMH01366.1"/>
    </source>
</evidence>
<comment type="caution">
    <text evidence="13">The sequence shown here is derived from an EMBL/GenBank/DDBJ whole genome shotgun (WGS) entry which is preliminary data.</text>
</comment>